<keyword evidence="1" id="KW-0472">Membrane</keyword>
<organism evidence="3 4">
    <name type="scientific">Linum tenue</name>
    <dbReference type="NCBI Taxonomy" id="586396"/>
    <lineage>
        <taxon>Eukaryota</taxon>
        <taxon>Viridiplantae</taxon>
        <taxon>Streptophyta</taxon>
        <taxon>Embryophyta</taxon>
        <taxon>Tracheophyta</taxon>
        <taxon>Spermatophyta</taxon>
        <taxon>Magnoliopsida</taxon>
        <taxon>eudicotyledons</taxon>
        <taxon>Gunneridae</taxon>
        <taxon>Pentapetalae</taxon>
        <taxon>rosids</taxon>
        <taxon>fabids</taxon>
        <taxon>Malpighiales</taxon>
        <taxon>Linaceae</taxon>
        <taxon>Linum</taxon>
    </lineage>
</organism>
<dbReference type="Proteomes" id="UP001154282">
    <property type="component" value="Unassembled WGS sequence"/>
</dbReference>
<dbReference type="EMBL" id="CAMGYJ010000008">
    <property type="protein sequence ID" value="CAI0456735.1"/>
    <property type="molecule type" value="Genomic_DNA"/>
</dbReference>
<name>A0AAV0NDW6_9ROSI</name>
<evidence type="ECO:0000313" key="4">
    <source>
        <dbReference type="Proteomes" id="UP001154282"/>
    </source>
</evidence>
<proteinExistence type="predicted"/>
<sequence length="385" mass="44691">MNMEDDQRPWADICPYLLDSIYNRLSSHIDGTHFGDVCKNWHQVHSHIALSNPRPVLISHAKLSSSDVIQVREGKRLVLKRRRESQIPYELTGKDITILGMAGAWYFIKVCDASLGWYNPLLRSPANYIRLPNPSRCFSTYDDHYKPDTVLKFAFSALPTAQDSTIFVVYGDRYLCMFRRGNYDGFVQKTYDFSLGGKKGQTCLGVGYKDGRFFCLFEMSDMLIFSIDENETRMLLAATKPLLPEQLQRWDSLSVEALVLAKKATSVNDRYHDHEVEEVMGFRLVTHWERDREESFLLVAVEENVLMATDLLLESNNNDDIKGNSRTTRVILVKDRLPLKRIVNKHYIDTLFFKFSILIWSFSFLYLFDKLVFCFSDYLFAPNLE</sequence>
<dbReference type="AlphaFoldDB" id="A0AAV0NDW6"/>
<feature type="domain" description="KIB1-4 beta-propeller" evidence="2">
    <location>
        <begin position="94"/>
        <end position="256"/>
    </location>
</feature>
<gene>
    <name evidence="3" type="ORF">LITE_LOCUS32871</name>
</gene>
<evidence type="ECO:0000313" key="3">
    <source>
        <dbReference type="EMBL" id="CAI0456735.1"/>
    </source>
</evidence>
<protein>
    <recommendedName>
        <fullName evidence="2">KIB1-4 beta-propeller domain-containing protein</fullName>
    </recommendedName>
</protein>
<reference evidence="3" key="1">
    <citation type="submission" date="2022-08" db="EMBL/GenBank/DDBJ databases">
        <authorList>
            <person name="Gutierrez-Valencia J."/>
        </authorList>
    </citation>
    <scope>NUCLEOTIDE SEQUENCE</scope>
</reference>
<evidence type="ECO:0000256" key="1">
    <source>
        <dbReference type="SAM" id="Phobius"/>
    </source>
</evidence>
<keyword evidence="4" id="KW-1185">Reference proteome</keyword>
<dbReference type="PANTHER" id="PTHR34708:SF1">
    <property type="entry name" value="OS08G0126400 PROTEIN"/>
    <property type="match status" value="1"/>
</dbReference>
<evidence type="ECO:0000259" key="2">
    <source>
        <dbReference type="Pfam" id="PF03478"/>
    </source>
</evidence>
<accession>A0AAV0NDW6</accession>
<feature type="transmembrane region" description="Helical" evidence="1">
    <location>
        <begin position="351"/>
        <end position="368"/>
    </location>
</feature>
<keyword evidence="1" id="KW-0812">Transmembrane</keyword>
<dbReference type="Pfam" id="PF03478">
    <property type="entry name" value="Beta-prop_KIB1-4"/>
    <property type="match status" value="1"/>
</dbReference>
<dbReference type="InterPro" id="IPR005174">
    <property type="entry name" value="KIB1-4_b-propeller"/>
</dbReference>
<keyword evidence="1" id="KW-1133">Transmembrane helix</keyword>
<comment type="caution">
    <text evidence="3">The sequence shown here is derived from an EMBL/GenBank/DDBJ whole genome shotgun (WGS) entry which is preliminary data.</text>
</comment>
<dbReference type="PANTHER" id="PTHR34708">
    <property type="entry name" value="OS07G0440000 PROTEIN"/>
    <property type="match status" value="1"/>
</dbReference>